<dbReference type="PROSITE" id="PS00216">
    <property type="entry name" value="SUGAR_TRANSPORT_1"/>
    <property type="match status" value="1"/>
</dbReference>
<dbReference type="InterPro" id="IPR005829">
    <property type="entry name" value="Sugar_transporter_CS"/>
</dbReference>
<comment type="similarity">
    <text evidence="2">Belongs to the major facilitator superfamily. Bcr/CmlA family.</text>
</comment>
<feature type="transmembrane region" description="Helical" evidence="8">
    <location>
        <begin position="216"/>
        <end position="238"/>
    </location>
</feature>
<keyword evidence="3" id="KW-0813">Transport</keyword>
<feature type="transmembrane region" description="Helical" evidence="8">
    <location>
        <begin position="106"/>
        <end position="123"/>
    </location>
</feature>
<dbReference type="PANTHER" id="PTHR23502:SF132">
    <property type="entry name" value="POLYAMINE TRANSPORTER 2-RELATED"/>
    <property type="match status" value="1"/>
</dbReference>
<dbReference type="PANTHER" id="PTHR23502">
    <property type="entry name" value="MAJOR FACILITATOR SUPERFAMILY"/>
    <property type="match status" value="1"/>
</dbReference>
<dbReference type="InterPro" id="IPR036259">
    <property type="entry name" value="MFS_trans_sf"/>
</dbReference>
<feature type="domain" description="Major facilitator superfamily (MFS) profile" evidence="9">
    <location>
        <begin position="8"/>
        <end position="390"/>
    </location>
</feature>
<evidence type="ECO:0000256" key="5">
    <source>
        <dbReference type="ARBA" id="ARBA00022692"/>
    </source>
</evidence>
<keyword evidence="11" id="KW-1185">Reference proteome</keyword>
<dbReference type="NCBIfam" id="TIGR00710">
    <property type="entry name" value="efflux_Bcr_CflA"/>
    <property type="match status" value="1"/>
</dbReference>
<dbReference type="CDD" id="cd17320">
    <property type="entry name" value="MFS_MdfA_MDR_like"/>
    <property type="match status" value="1"/>
</dbReference>
<evidence type="ECO:0000256" key="1">
    <source>
        <dbReference type="ARBA" id="ARBA00004651"/>
    </source>
</evidence>
<dbReference type="InterPro" id="IPR020846">
    <property type="entry name" value="MFS_dom"/>
</dbReference>
<name>A0A2T0ZYQ6_9ACTN</name>
<feature type="transmembrane region" description="Helical" evidence="8">
    <location>
        <begin position="135"/>
        <end position="157"/>
    </location>
</feature>
<evidence type="ECO:0000256" key="8">
    <source>
        <dbReference type="SAM" id="Phobius"/>
    </source>
</evidence>
<organism evidence="10 11">
    <name type="scientific">Antricoccus suffuscus</name>
    <dbReference type="NCBI Taxonomy" id="1629062"/>
    <lineage>
        <taxon>Bacteria</taxon>
        <taxon>Bacillati</taxon>
        <taxon>Actinomycetota</taxon>
        <taxon>Actinomycetes</taxon>
        <taxon>Geodermatophilales</taxon>
        <taxon>Antricoccaceae</taxon>
        <taxon>Antricoccus</taxon>
    </lineage>
</organism>
<dbReference type="Gene3D" id="1.20.1720.10">
    <property type="entry name" value="Multidrug resistance protein D"/>
    <property type="match status" value="1"/>
</dbReference>
<dbReference type="AlphaFoldDB" id="A0A2T0ZYQ6"/>
<dbReference type="FunFam" id="1.20.1720.10:FF:000005">
    <property type="entry name" value="Bcr/CflA family efflux transporter"/>
    <property type="match status" value="1"/>
</dbReference>
<feature type="transmembrane region" description="Helical" evidence="8">
    <location>
        <begin position="250"/>
        <end position="270"/>
    </location>
</feature>
<evidence type="ECO:0000259" key="9">
    <source>
        <dbReference type="PROSITE" id="PS50850"/>
    </source>
</evidence>
<evidence type="ECO:0000313" key="10">
    <source>
        <dbReference type="EMBL" id="PRZ41489.1"/>
    </source>
</evidence>
<feature type="transmembrane region" description="Helical" evidence="8">
    <location>
        <begin position="163"/>
        <end position="184"/>
    </location>
</feature>
<protein>
    <submittedName>
        <fullName evidence="10">DHA1 family bicyclomycin/chloramphenicol resistance-like MFS transporter</fullName>
    </submittedName>
</protein>
<dbReference type="PROSITE" id="PS50850">
    <property type="entry name" value="MFS"/>
    <property type="match status" value="1"/>
</dbReference>
<dbReference type="GO" id="GO:1990961">
    <property type="term" value="P:xenobiotic detoxification by transmembrane export across the plasma membrane"/>
    <property type="evidence" value="ECO:0007669"/>
    <property type="project" value="InterPro"/>
</dbReference>
<evidence type="ECO:0000256" key="7">
    <source>
        <dbReference type="ARBA" id="ARBA00023136"/>
    </source>
</evidence>
<dbReference type="Proteomes" id="UP000237752">
    <property type="component" value="Unassembled WGS sequence"/>
</dbReference>
<evidence type="ECO:0000256" key="4">
    <source>
        <dbReference type="ARBA" id="ARBA00022475"/>
    </source>
</evidence>
<feature type="transmembrane region" description="Helical" evidence="8">
    <location>
        <begin position="49"/>
        <end position="68"/>
    </location>
</feature>
<comment type="caution">
    <text evidence="10">The sequence shown here is derived from an EMBL/GenBank/DDBJ whole genome shotgun (WGS) entry which is preliminary data.</text>
</comment>
<dbReference type="Pfam" id="PF07690">
    <property type="entry name" value="MFS_1"/>
    <property type="match status" value="1"/>
</dbReference>
<sequence length="412" mass="42854">MRNNHHMPLAVIALLGALSAVGPFALDLYLPALPQLANDLGIGASQAQLSLTACMVGLACGQLVTGIFSDAFGRRKPLMIGISLFMVFSAACVVAPNIWLLIAFRFLQGLGGGAGVVIARAVIRDRCVGEQMVKMLTTVMMLLGLAPIAAPLAGGLLTQITNWRGIFVVLSIIAACMLAGALFLPETLHVDNRRSGGAAPILNDFKAILKDPSWRYGAGAVAFVCGTVFVYISGSSFILQDIYGFTPVQYAVFFACNGTGFIIFSQLNRLTRFWTPTQRQTIAIGGVVASTLLLAAAALLPSHPLWLVLPGFFLTTSSHGFGSPNGIAIAMQNHGKRAGSASALQGLTQFAVGALAVPFAGESVGSVATAIGVMSLIAVVFRVTSGRHAARDTTKAEVVTAAPAEAPEGAPT</sequence>
<dbReference type="InterPro" id="IPR004812">
    <property type="entry name" value="Efflux_drug-R_Bcr/CmlA"/>
</dbReference>
<dbReference type="GO" id="GO:0042910">
    <property type="term" value="F:xenobiotic transmembrane transporter activity"/>
    <property type="evidence" value="ECO:0007669"/>
    <property type="project" value="InterPro"/>
</dbReference>
<dbReference type="InterPro" id="IPR011701">
    <property type="entry name" value="MFS"/>
</dbReference>
<evidence type="ECO:0000256" key="2">
    <source>
        <dbReference type="ARBA" id="ARBA00006236"/>
    </source>
</evidence>
<keyword evidence="7 8" id="KW-0472">Membrane</keyword>
<keyword evidence="6 8" id="KW-1133">Transmembrane helix</keyword>
<proteinExistence type="inferred from homology"/>
<feature type="transmembrane region" description="Helical" evidence="8">
    <location>
        <begin position="282"/>
        <end position="300"/>
    </location>
</feature>
<accession>A0A2T0ZYQ6</accession>
<keyword evidence="4" id="KW-1003">Cell membrane</keyword>
<gene>
    <name evidence="10" type="ORF">CLV47_10936</name>
</gene>
<reference evidence="10 11" key="1">
    <citation type="submission" date="2018-03" db="EMBL/GenBank/DDBJ databases">
        <title>Genomic Encyclopedia of Archaeal and Bacterial Type Strains, Phase II (KMG-II): from individual species to whole genera.</title>
        <authorList>
            <person name="Goeker M."/>
        </authorList>
    </citation>
    <scope>NUCLEOTIDE SEQUENCE [LARGE SCALE GENOMIC DNA]</scope>
    <source>
        <strain evidence="10 11">DSM 100065</strain>
    </source>
</reference>
<evidence type="ECO:0000256" key="6">
    <source>
        <dbReference type="ARBA" id="ARBA00022989"/>
    </source>
</evidence>
<feature type="transmembrane region" description="Helical" evidence="8">
    <location>
        <begin position="80"/>
        <end position="100"/>
    </location>
</feature>
<comment type="subcellular location">
    <subcellularLocation>
        <location evidence="1">Cell membrane</location>
        <topology evidence="1">Multi-pass membrane protein</topology>
    </subcellularLocation>
</comment>
<feature type="transmembrane region" description="Helical" evidence="8">
    <location>
        <begin position="367"/>
        <end position="385"/>
    </location>
</feature>
<keyword evidence="5 8" id="KW-0812">Transmembrane</keyword>
<evidence type="ECO:0000313" key="11">
    <source>
        <dbReference type="Proteomes" id="UP000237752"/>
    </source>
</evidence>
<dbReference type="GO" id="GO:0005886">
    <property type="term" value="C:plasma membrane"/>
    <property type="evidence" value="ECO:0007669"/>
    <property type="project" value="UniProtKB-SubCell"/>
</dbReference>
<evidence type="ECO:0000256" key="3">
    <source>
        <dbReference type="ARBA" id="ARBA00022448"/>
    </source>
</evidence>
<dbReference type="SUPFAM" id="SSF103473">
    <property type="entry name" value="MFS general substrate transporter"/>
    <property type="match status" value="1"/>
</dbReference>
<dbReference type="EMBL" id="PVUE01000009">
    <property type="protein sequence ID" value="PRZ41489.1"/>
    <property type="molecule type" value="Genomic_DNA"/>
</dbReference>